<dbReference type="PRINTS" id="PR00081">
    <property type="entry name" value="GDHRDH"/>
</dbReference>
<dbReference type="PANTHER" id="PTHR43669">
    <property type="entry name" value="5-KETO-D-GLUCONATE 5-REDUCTASE"/>
    <property type="match status" value="1"/>
</dbReference>
<evidence type="ECO:0000256" key="2">
    <source>
        <dbReference type="ARBA" id="ARBA00022857"/>
    </source>
</evidence>
<feature type="non-terminal residue" evidence="4">
    <location>
        <position position="281"/>
    </location>
</feature>
<dbReference type="Gene3D" id="3.40.50.720">
    <property type="entry name" value="NAD(P)-binding Rossmann-like Domain"/>
    <property type="match status" value="1"/>
</dbReference>
<evidence type="ECO:0000313" key="5">
    <source>
        <dbReference type="EMBL" id="KAG7113462.1"/>
    </source>
</evidence>
<evidence type="ECO:0000313" key="6">
    <source>
        <dbReference type="Proteomes" id="UP000044602"/>
    </source>
</evidence>
<keyword evidence="6" id="KW-1185">Reference proteome</keyword>
<dbReference type="AlphaFoldDB" id="A0A0G4N046"/>
<keyword evidence="2" id="KW-0521">NADP</keyword>
<organism evidence="4 6">
    <name type="scientific">Verticillium longisporum</name>
    <name type="common">Verticillium dahliae var. longisporum</name>
    <dbReference type="NCBI Taxonomy" id="100787"/>
    <lineage>
        <taxon>Eukaryota</taxon>
        <taxon>Fungi</taxon>
        <taxon>Dikarya</taxon>
        <taxon>Ascomycota</taxon>
        <taxon>Pezizomycotina</taxon>
        <taxon>Sordariomycetes</taxon>
        <taxon>Hypocreomycetidae</taxon>
        <taxon>Glomerellales</taxon>
        <taxon>Plectosphaerellaceae</taxon>
        <taxon>Verticillium</taxon>
    </lineage>
</organism>
<sequence>MPFPHKQVLITGATSGIGLALTERLLENKISVIAVARTTARLEALLAKHGPAHLAIEPLDVTGLASLPDWAARITATYPAVTALFLNAGVQHALPLGPPTTGGSDGTGVAAITADVLAATTAELTTNYLAPLHTTLLFLPHLRAHAAAGRPAALYYVTSALALVPLPRCANYCASKAALRALAWQVRAQLRDEERQSGQDAVRVVEIVPPAVQTELHTRQGLAPIGMPLGDFIDEMWVALESGEQDEILVGPAKEYAHIDDAKREAFQQLLEARRGQEDEA</sequence>
<reference evidence="5" key="2">
    <citation type="journal article" date="2021" name="Mol. Plant Pathol.">
        <title>A 20-kb lineage-specific genomic region tames virulence in pathogenic amphidiploid Verticillium longisporum.</title>
        <authorList>
            <person name="Harting R."/>
            <person name="Starke J."/>
            <person name="Kusch H."/>
            <person name="Poggeler S."/>
            <person name="Maurus I."/>
            <person name="Schluter R."/>
            <person name="Landesfeind M."/>
            <person name="Bulla I."/>
            <person name="Nowrousian M."/>
            <person name="de Jonge R."/>
            <person name="Stahlhut G."/>
            <person name="Hoff K.J."/>
            <person name="Asshauer K.P."/>
            <person name="Thurmer A."/>
            <person name="Stanke M."/>
            <person name="Daniel R."/>
            <person name="Morgenstern B."/>
            <person name="Thomma B.P.H.J."/>
            <person name="Kronstad J.W."/>
            <person name="Braus-Stromeyer S.A."/>
            <person name="Braus G.H."/>
        </authorList>
    </citation>
    <scope>NUCLEOTIDE SEQUENCE</scope>
    <source>
        <strain evidence="5">Vl32</strain>
    </source>
</reference>
<gene>
    <name evidence="4" type="ORF">BN1708_008013</name>
    <name evidence="5" type="ORF">HYQ45_016817</name>
</gene>
<dbReference type="GO" id="GO:0016491">
    <property type="term" value="F:oxidoreductase activity"/>
    <property type="evidence" value="ECO:0007669"/>
    <property type="project" value="UniProtKB-KW"/>
</dbReference>
<protein>
    <submittedName>
        <fullName evidence="5">Putative oxidoreductase DltE like protein</fullName>
    </submittedName>
</protein>
<dbReference type="Proteomes" id="UP000689129">
    <property type="component" value="Unassembled WGS sequence"/>
</dbReference>
<keyword evidence="3" id="KW-0560">Oxidoreductase</keyword>
<evidence type="ECO:0000256" key="3">
    <source>
        <dbReference type="ARBA" id="ARBA00023002"/>
    </source>
</evidence>
<dbReference type="InterPro" id="IPR020904">
    <property type="entry name" value="Sc_DH/Rdtase_CS"/>
</dbReference>
<dbReference type="PANTHER" id="PTHR43669:SF11">
    <property type="entry name" value="SHORT-CHAIN DEHYDROGENASE_OXIDOREDUCTASE"/>
    <property type="match status" value="1"/>
</dbReference>
<dbReference type="SUPFAM" id="SSF51735">
    <property type="entry name" value="NAD(P)-binding Rossmann-fold domains"/>
    <property type="match status" value="1"/>
</dbReference>
<evidence type="ECO:0000313" key="4">
    <source>
        <dbReference type="EMBL" id="CRK39787.1"/>
    </source>
</evidence>
<reference evidence="4 6" key="1">
    <citation type="submission" date="2015-05" db="EMBL/GenBank/DDBJ databases">
        <authorList>
            <person name="Wang D.B."/>
            <person name="Wang M."/>
        </authorList>
    </citation>
    <scope>NUCLEOTIDE SEQUENCE [LARGE SCALE GENOMIC DNA]</scope>
    <source>
        <strain evidence="4">VL1</strain>
    </source>
</reference>
<proteinExistence type="inferred from homology"/>
<dbReference type="EMBL" id="JAEMWZ010000521">
    <property type="protein sequence ID" value="KAG7113462.1"/>
    <property type="molecule type" value="Genomic_DNA"/>
</dbReference>
<dbReference type="PROSITE" id="PS00061">
    <property type="entry name" value="ADH_SHORT"/>
    <property type="match status" value="1"/>
</dbReference>
<dbReference type="EMBL" id="CVQH01025972">
    <property type="protein sequence ID" value="CRK39787.1"/>
    <property type="molecule type" value="Genomic_DNA"/>
</dbReference>
<name>A0A0G4N046_VERLO</name>
<dbReference type="Pfam" id="PF00106">
    <property type="entry name" value="adh_short"/>
    <property type="match status" value="1"/>
</dbReference>
<dbReference type="InterPro" id="IPR036291">
    <property type="entry name" value="NAD(P)-bd_dom_sf"/>
</dbReference>
<dbReference type="Proteomes" id="UP000044602">
    <property type="component" value="Unassembled WGS sequence"/>
</dbReference>
<accession>A0A0G4N046</accession>
<dbReference type="InterPro" id="IPR002347">
    <property type="entry name" value="SDR_fam"/>
</dbReference>
<dbReference type="OrthoDB" id="37659at2759"/>
<dbReference type="STRING" id="100787.A0A0G4N046"/>
<evidence type="ECO:0000256" key="1">
    <source>
        <dbReference type="ARBA" id="ARBA00006484"/>
    </source>
</evidence>
<comment type="similarity">
    <text evidence="1">Belongs to the short-chain dehydrogenases/reductases (SDR) family.</text>
</comment>